<dbReference type="InterPro" id="IPR000296">
    <property type="entry name" value="Man-6-P_rcpt_cation_dep"/>
</dbReference>
<reference evidence="4 5" key="1">
    <citation type="submission" date="2013-11" db="EMBL/GenBank/DDBJ databases">
        <title>Genome sequencing of Stegodyphus mimosarum.</title>
        <authorList>
            <person name="Bechsgaard J."/>
        </authorList>
    </citation>
    <scope>NUCLEOTIDE SEQUENCE [LARGE SCALE GENOMIC DNA]</scope>
</reference>
<dbReference type="InterPro" id="IPR009011">
    <property type="entry name" value="Man6P_isomerase_rcpt-bd_dom_sf"/>
</dbReference>
<gene>
    <name evidence="4" type="ORF">X975_05163</name>
</gene>
<dbReference type="GO" id="GO:0006622">
    <property type="term" value="P:protein targeting to lysosome"/>
    <property type="evidence" value="ECO:0007669"/>
    <property type="project" value="InterPro"/>
</dbReference>
<keyword evidence="2" id="KW-1015">Disulfide bond</keyword>
<dbReference type="Pfam" id="PF02157">
    <property type="entry name" value="Man-6-P_recep"/>
    <property type="match status" value="1"/>
</dbReference>
<evidence type="ECO:0000313" key="5">
    <source>
        <dbReference type="Proteomes" id="UP000054359"/>
    </source>
</evidence>
<dbReference type="STRING" id="407821.A0A087UWW8"/>
<evidence type="ECO:0000313" key="4">
    <source>
        <dbReference type="EMBL" id="KFM81857.1"/>
    </source>
</evidence>
<evidence type="ECO:0000256" key="1">
    <source>
        <dbReference type="ARBA" id="ARBA00022729"/>
    </source>
</evidence>
<accession>A0A087UWW8</accession>
<dbReference type="GO" id="GO:0019904">
    <property type="term" value="F:protein domain specific binding"/>
    <property type="evidence" value="ECO:0007669"/>
    <property type="project" value="InterPro"/>
</dbReference>
<keyword evidence="4" id="KW-0675">Receptor</keyword>
<proteinExistence type="predicted"/>
<keyword evidence="5" id="KW-1185">Reference proteome</keyword>
<dbReference type="GO" id="GO:0005794">
    <property type="term" value="C:Golgi apparatus"/>
    <property type="evidence" value="ECO:0007669"/>
    <property type="project" value="InterPro"/>
</dbReference>
<name>A0A087UWW8_STEMI</name>
<dbReference type="PROSITE" id="PS51914">
    <property type="entry name" value="MRH"/>
    <property type="match status" value="1"/>
</dbReference>
<dbReference type="PRINTS" id="PR00715">
    <property type="entry name" value="MAN6PRECEPTR"/>
</dbReference>
<feature type="non-terminal residue" evidence="4">
    <location>
        <position position="89"/>
    </location>
</feature>
<keyword evidence="1" id="KW-0732">Signal</keyword>
<evidence type="ECO:0000259" key="3">
    <source>
        <dbReference type="PROSITE" id="PS51914"/>
    </source>
</evidence>
<dbReference type="AlphaFoldDB" id="A0A087UWW8"/>
<dbReference type="InterPro" id="IPR044865">
    <property type="entry name" value="MRH_dom"/>
</dbReference>
<dbReference type="InterPro" id="IPR028927">
    <property type="entry name" value="Man-6-P_rcpt"/>
</dbReference>
<dbReference type="Proteomes" id="UP000054359">
    <property type="component" value="Unassembled WGS sequence"/>
</dbReference>
<sequence>MRGTDWILLSYYGGENYHKHCNGTGRVTKIMIICDPDVLAGTFEILEERRSLVGSCYYMFELSSNVSCSKIPSGIKLPYGLSSGSVFCI</sequence>
<dbReference type="EMBL" id="KK122060">
    <property type="protein sequence ID" value="KFM81857.1"/>
    <property type="molecule type" value="Genomic_DNA"/>
</dbReference>
<dbReference type="Gene3D" id="2.70.130.10">
    <property type="entry name" value="Mannose-6-phosphate receptor binding domain"/>
    <property type="match status" value="1"/>
</dbReference>
<dbReference type="SUPFAM" id="SSF50911">
    <property type="entry name" value="Mannose 6-phosphate receptor domain"/>
    <property type="match status" value="1"/>
</dbReference>
<organism evidence="4 5">
    <name type="scientific">Stegodyphus mimosarum</name>
    <name type="common">African social velvet spider</name>
    <dbReference type="NCBI Taxonomy" id="407821"/>
    <lineage>
        <taxon>Eukaryota</taxon>
        <taxon>Metazoa</taxon>
        <taxon>Ecdysozoa</taxon>
        <taxon>Arthropoda</taxon>
        <taxon>Chelicerata</taxon>
        <taxon>Arachnida</taxon>
        <taxon>Araneae</taxon>
        <taxon>Araneomorphae</taxon>
        <taxon>Entelegynae</taxon>
        <taxon>Eresoidea</taxon>
        <taxon>Eresidae</taxon>
        <taxon>Stegodyphus</taxon>
    </lineage>
</organism>
<dbReference type="GO" id="GO:0005768">
    <property type="term" value="C:endosome"/>
    <property type="evidence" value="ECO:0007669"/>
    <property type="project" value="InterPro"/>
</dbReference>
<evidence type="ECO:0000256" key="2">
    <source>
        <dbReference type="ARBA" id="ARBA00023157"/>
    </source>
</evidence>
<dbReference type="OrthoDB" id="29460at2759"/>
<protein>
    <submittedName>
        <fullName evidence="4">Cation-dependent mannose-6-phosphate receptor</fullName>
    </submittedName>
</protein>
<feature type="domain" description="MRH" evidence="3">
    <location>
        <begin position="1"/>
        <end position="70"/>
    </location>
</feature>